<keyword evidence="1" id="KW-0479">Metal-binding</keyword>
<protein>
    <recommendedName>
        <fullName evidence="3">C2H2-type domain-containing protein</fullName>
    </recommendedName>
</protein>
<feature type="compositionally biased region" description="Polar residues" evidence="2">
    <location>
        <begin position="32"/>
        <end position="52"/>
    </location>
</feature>
<dbReference type="Proteomes" id="UP000005408">
    <property type="component" value="Unassembled WGS sequence"/>
</dbReference>
<dbReference type="PROSITE" id="PS00028">
    <property type="entry name" value="ZINC_FINGER_C2H2_1"/>
    <property type="match status" value="1"/>
</dbReference>
<feature type="region of interest" description="Disordered" evidence="2">
    <location>
        <begin position="31"/>
        <end position="52"/>
    </location>
</feature>
<accession>A0A8W8IQ82</accession>
<name>A0A8W8IQ82_MAGGI</name>
<evidence type="ECO:0000256" key="2">
    <source>
        <dbReference type="SAM" id="MobiDB-lite"/>
    </source>
</evidence>
<organism evidence="4 5">
    <name type="scientific">Magallana gigas</name>
    <name type="common">Pacific oyster</name>
    <name type="synonym">Crassostrea gigas</name>
    <dbReference type="NCBI Taxonomy" id="29159"/>
    <lineage>
        <taxon>Eukaryota</taxon>
        <taxon>Metazoa</taxon>
        <taxon>Spiralia</taxon>
        <taxon>Lophotrochozoa</taxon>
        <taxon>Mollusca</taxon>
        <taxon>Bivalvia</taxon>
        <taxon>Autobranchia</taxon>
        <taxon>Pteriomorphia</taxon>
        <taxon>Ostreida</taxon>
        <taxon>Ostreoidea</taxon>
        <taxon>Ostreidae</taxon>
        <taxon>Magallana</taxon>
    </lineage>
</organism>
<dbReference type="GO" id="GO:0008270">
    <property type="term" value="F:zinc ion binding"/>
    <property type="evidence" value="ECO:0007669"/>
    <property type="project" value="UniProtKB-KW"/>
</dbReference>
<feature type="region of interest" description="Disordered" evidence="2">
    <location>
        <begin position="64"/>
        <end position="84"/>
    </location>
</feature>
<reference evidence="4" key="1">
    <citation type="submission" date="2022-08" db="UniProtKB">
        <authorList>
            <consortium name="EnsemblMetazoa"/>
        </authorList>
    </citation>
    <scope>IDENTIFICATION</scope>
    <source>
        <strain evidence="4">05x7-T-G4-1.051#20</strain>
    </source>
</reference>
<dbReference type="InterPro" id="IPR013087">
    <property type="entry name" value="Znf_C2H2_type"/>
</dbReference>
<evidence type="ECO:0000259" key="3">
    <source>
        <dbReference type="PROSITE" id="PS50157"/>
    </source>
</evidence>
<evidence type="ECO:0000313" key="5">
    <source>
        <dbReference type="Proteomes" id="UP000005408"/>
    </source>
</evidence>
<sequence length="447" mass="51130">MKSGPSLLFLQTFLFNRTFHRQISKVHRAQRNLPNSQVHQAEQASTDKYNIGCQNFDTPVSAREYTDHEEKSGDQPPKEEQSYQCPDCKKILKSISGFRGHMTKQHKKSKTKASDHRVTATSCATAGNSKSPSPSCSVDIESILHGASLQTLTRLEECPMHNLFGESVIVRLARFCSKARFLEQPLVGHLKDIFSSNLCDPHSRELFFTKFHSLRLSECVQTECVSLFILNGCEEKREDIIHFLQEFLLELPSEILGRLLQENRTTSNTLADQISTMDQQILYYISGFIVANLKKKCRRMTSAYREGRLQLLEKLSCKAENSSFVTKFDAWLRKNSRGGLLRPTDSFYLLVRELEIVIRKIPDYSHSHISCKVKESMMESFMVNHYLKQLFGENSERDLSPLLEDIICVFLTVRGFATARVLRNKLSGRTSKQSDSLRQALKSKNNN</sequence>
<dbReference type="PROSITE" id="PS50157">
    <property type="entry name" value="ZINC_FINGER_C2H2_2"/>
    <property type="match status" value="1"/>
</dbReference>
<proteinExistence type="predicted"/>
<evidence type="ECO:0000256" key="1">
    <source>
        <dbReference type="PROSITE-ProRule" id="PRU00042"/>
    </source>
</evidence>
<keyword evidence="1" id="KW-0862">Zinc</keyword>
<dbReference type="AlphaFoldDB" id="A0A8W8IQ82"/>
<keyword evidence="5" id="KW-1185">Reference proteome</keyword>
<feature type="domain" description="C2H2-type" evidence="3">
    <location>
        <begin position="83"/>
        <end position="111"/>
    </location>
</feature>
<evidence type="ECO:0000313" key="4">
    <source>
        <dbReference type="EnsemblMetazoa" id="G15351.1:cds"/>
    </source>
</evidence>
<dbReference type="EnsemblMetazoa" id="G15351.1">
    <property type="protein sequence ID" value="G15351.1:cds"/>
    <property type="gene ID" value="G15351"/>
</dbReference>
<feature type="compositionally biased region" description="Basic and acidic residues" evidence="2">
    <location>
        <begin position="64"/>
        <end position="81"/>
    </location>
</feature>
<keyword evidence="1" id="KW-0863">Zinc-finger</keyword>